<accession>A0A0B2VSL2</accession>
<evidence type="ECO:0008006" key="5">
    <source>
        <dbReference type="Google" id="ProtNLM"/>
    </source>
</evidence>
<evidence type="ECO:0000256" key="2">
    <source>
        <dbReference type="SAM" id="SignalP"/>
    </source>
</evidence>
<feature type="chain" id="PRO_5002078569" description="Secreted protein" evidence="2">
    <location>
        <begin position="20"/>
        <end position="114"/>
    </location>
</feature>
<dbReference type="AlphaFoldDB" id="A0A0B2VSL2"/>
<evidence type="ECO:0000256" key="1">
    <source>
        <dbReference type="SAM" id="MobiDB-lite"/>
    </source>
</evidence>
<name>A0A0B2VSL2_TOXCA</name>
<proteinExistence type="predicted"/>
<feature type="region of interest" description="Disordered" evidence="1">
    <location>
        <begin position="56"/>
        <end position="77"/>
    </location>
</feature>
<evidence type="ECO:0000313" key="3">
    <source>
        <dbReference type="EMBL" id="KHN84693.1"/>
    </source>
</evidence>
<comment type="caution">
    <text evidence="3">The sequence shown here is derived from an EMBL/GenBank/DDBJ whole genome shotgun (WGS) entry which is preliminary data.</text>
</comment>
<feature type="compositionally biased region" description="Polar residues" evidence="1">
    <location>
        <begin position="56"/>
        <end position="65"/>
    </location>
</feature>
<protein>
    <recommendedName>
        <fullName evidence="5">Secreted protein</fullName>
    </recommendedName>
</protein>
<keyword evidence="2" id="KW-0732">Signal</keyword>
<sequence length="114" mass="12786">MASLSCALIVAVLLQTTRSVSLTNRLNLLHHKLNSILNSRMREVIKARLEVAAFPTRQQGEQSSAEGERDVNATADGQRQERSLVFPAFAHRLRPSASIIHHPLKQSLYLQYVI</sequence>
<gene>
    <name evidence="3" type="ORF">Tcan_11439</name>
</gene>
<evidence type="ECO:0000313" key="4">
    <source>
        <dbReference type="Proteomes" id="UP000031036"/>
    </source>
</evidence>
<feature type="signal peptide" evidence="2">
    <location>
        <begin position="1"/>
        <end position="19"/>
    </location>
</feature>
<organism evidence="3 4">
    <name type="scientific">Toxocara canis</name>
    <name type="common">Canine roundworm</name>
    <dbReference type="NCBI Taxonomy" id="6265"/>
    <lineage>
        <taxon>Eukaryota</taxon>
        <taxon>Metazoa</taxon>
        <taxon>Ecdysozoa</taxon>
        <taxon>Nematoda</taxon>
        <taxon>Chromadorea</taxon>
        <taxon>Rhabditida</taxon>
        <taxon>Spirurina</taxon>
        <taxon>Ascaridomorpha</taxon>
        <taxon>Ascaridoidea</taxon>
        <taxon>Toxocaridae</taxon>
        <taxon>Toxocara</taxon>
    </lineage>
</organism>
<dbReference type="Proteomes" id="UP000031036">
    <property type="component" value="Unassembled WGS sequence"/>
</dbReference>
<dbReference type="EMBL" id="JPKZ01000906">
    <property type="protein sequence ID" value="KHN84693.1"/>
    <property type="molecule type" value="Genomic_DNA"/>
</dbReference>
<reference evidence="3 4" key="1">
    <citation type="submission" date="2014-11" db="EMBL/GenBank/DDBJ databases">
        <title>Genetic blueprint of the zoonotic pathogen Toxocara canis.</title>
        <authorList>
            <person name="Zhu X.-Q."/>
            <person name="Korhonen P.K."/>
            <person name="Cai H."/>
            <person name="Young N.D."/>
            <person name="Nejsum P."/>
            <person name="von Samson-Himmelstjerna G."/>
            <person name="Boag P.R."/>
            <person name="Tan P."/>
            <person name="Li Q."/>
            <person name="Min J."/>
            <person name="Yang Y."/>
            <person name="Wang X."/>
            <person name="Fang X."/>
            <person name="Hall R.S."/>
            <person name="Hofmann A."/>
            <person name="Sternberg P.W."/>
            <person name="Jex A.R."/>
            <person name="Gasser R.B."/>
        </authorList>
    </citation>
    <scope>NUCLEOTIDE SEQUENCE [LARGE SCALE GENOMIC DNA]</scope>
    <source>
        <strain evidence="3">PN_DK_2014</strain>
    </source>
</reference>
<keyword evidence="4" id="KW-1185">Reference proteome</keyword>